<dbReference type="Proteomes" id="UP001152747">
    <property type="component" value="Unassembled WGS sequence"/>
</dbReference>
<comment type="caution">
    <text evidence="2">The sequence shown here is derived from an EMBL/GenBank/DDBJ whole genome shotgun (WGS) entry which is preliminary data.</text>
</comment>
<keyword evidence="3" id="KW-1185">Reference proteome</keyword>
<dbReference type="AlphaFoldDB" id="A0A9P1I7E5"/>
<accession>A0A9P1I7E5</accession>
<reference evidence="2" key="1">
    <citation type="submission" date="2022-11" db="EMBL/GenBank/DDBJ databases">
        <authorList>
            <person name="Kikuchi T."/>
        </authorList>
    </citation>
    <scope>NUCLEOTIDE SEQUENCE</scope>
    <source>
        <strain evidence="2">PS1010</strain>
    </source>
</reference>
<feature type="coiled-coil region" evidence="1">
    <location>
        <begin position="3"/>
        <end position="77"/>
    </location>
</feature>
<name>A0A9P1I7E5_9PELO</name>
<sequence>MSAENILVKNAELQIQILDLEDELTQLKTQHVIRNDENQEIAAELAIMKQKYEDEKKEALEELEAKHLDEMIKLRKNLHEKAHEFMMTTTVKEMKKAGINQTLIYNKIVRKRYEFKEDLGSIFKINLKRPMKTQRQRIHKNIAEKSRKYFEETKTEREAERKRKHAELNEEDVLMKSVNQDERIKLQNFIEEQKEDNYFEPENAKRARFDTDCDVEISIPRYGNDQAEYKNYRQNRVLDPNQGLDFFADSNVFIHKNMETSLAESDLEAEEEEQENN</sequence>
<evidence type="ECO:0000256" key="1">
    <source>
        <dbReference type="SAM" id="Coils"/>
    </source>
</evidence>
<organism evidence="2 3">
    <name type="scientific">Caenorhabditis angaria</name>
    <dbReference type="NCBI Taxonomy" id="860376"/>
    <lineage>
        <taxon>Eukaryota</taxon>
        <taxon>Metazoa</taxon>
        <taxon>Ecdysozoa</taxon>
        <taxon>Nematoda</taxon>
        <taxon>Chromadorea</taxon>
        <taxon>Rhabditida</taxon>
        <taxon>Rhabditina</taxon>
        <taxon>Rhabditomorpha</taxon>
        <taxon>Rhabditoidea</taxon>
        <taxon>Rhabditidae</taxon>
        <taxon>Peloderinae</taxon>
        <taxon>Caenorhabditis</taxon>
    </lineage>
</organism>
<evidence type="ECO:0000313" key="3">
    <source>
        <dbReference type="Proteomes" id="UP001152747"/>
    </source>
</evidence>
<keyword evidence="1" id="KW-0175">Coiled coil</keyword>
<proteinExistence type="predicted"/>
<protein>
    <submittedName>
        <fullName evidence="2">Uncharacterized protein</fullName>
    </submittedName>
</protein>
<dbReference type="EMBL" id="CANHGI010000001">
    <property type="protein sequence ID" value="CAI5439558.1"/>
    <property type="molecule type" value="Genomic_DNA"/>
</dbReference>
<gene>
    <name evidence="2" type="ORF">CAMP_LOCUS2195</name>
</gene>
<evidence type="ECO:0000313" key="2">
    <source>
        <dbReference type="EMBL" id="CAI5439558.1"/>
    </source>
</evidence>